<feature type="domain" description="IcmF-related" evidence="1">
    <location>
        <begin position="1"/>
        <end position="99"/>
    </location>
</feature>
<evidence type="ECO:0000313" key="2">
    <source>
        <dbReference type="EMBL" id="MCW1248522.1"/>
    </source>
</evidence>
<dbReference type="EMBL" id="JAOSHO010001113">
    <property type="protein sequence ID" value="MCW1248522.1"/>
    <property type="molecule type" value="Genomic_DNA"/>
</dbReference>
<organism evidence="2 3">
    <name type="scientific">Pseudomonas agronomica</name>
    <dbReference type="NCBI Taxonomy" id="2979328"/>
    <lineage>
        <taxon>Bacteria</taxon>
        <taxon>Pseudomonadati</taxon>
        <taxon>Pseudomonadota</taxon>
        <taxon>Gammaproteobacteria</taxon>
        <taxon>Pseudomonadales</taxon>
        <taxon>Pseudomonadaceae</taxon>
        <taxon>Pseudomonas</taxon>
    </lineage>
</organism>
<comment type="caution">
    <text evidence="2">The sequence shown here is derived from an EMBL/GenBank/DDBJ whole genome shotgun (WGS) entry which is preliminary data.</text>
</comment>
<reference evidence="2" key="1">
    <citation type="submission" date="2022-07" db="EMBL/GenBank/DDBJ databases">
        <title>Pseudomonas agronomica sp. nov.: a novel bacterium with biotechnological application in the synthesis of biofertilizers from valorized agricultural residues.</title>
        <authorList>
            <person name="Robas M."/>
            <person name="Fernandez V.M."/>
            <person name="Luna L."/>
            <person name="Provanza A."/>
            <person name="Jimenez P.A."/>
        </authorList>
    </citation>
    <scope>NUCLEOTIDE SEQUENCE</scope>
    <source>
        <strain evidence="2">SAICEU22T</strain>
    </source>
</reference>
<accession>A0ABT3FHS5</accession>
<dbReference type="Proteomes" id="UP001061999">
    <property type="component" value="Unassembled WGS sequence"/>
</dbReference>
<proteinExistence type="predicted"/>
<evidence type="ECO:0000259" key="1">
    <source>
        <dbReference type="Pfam" id="PF06761"/>
    </source>
</evidence>
<dbReference type="RefSeq" id="WP_264433314.1">
    <property type="nucleotide sequence ID" value="NZ_JAOSHO010001113.1"/>
</dbReference>
<sequence length="99" mass="11399">GVFTRQAWEGQVRQAIDDIAQARREEIDWVLSDKPGKVDPRLTPDELKARLTERYFQDYASAWLVFLNSLRARQAKNLDGVIEQLTLMSDVRQSPLIAL</sequence>
<dbReference type="PANTHER" id="PTHR36153">
    <property type="entry name" value="INNER MEMBRANE PROTEIN-RELATED"/>
    <property type="match status" value="1"/>
</dbReference>
<keyword evidence="3" id="KW-1185">Reference proteome</keyword>
<dbReference type="InterPro" id="IPR009612">
    <property type="entry name" value="IcmF-rel"/>
</dbReference>
<dbReference type="Pfam" id="PF06761">
    <property type="entry name" value="IcmF-related"/>
    <property type="match status" value="1"/>
</dbReference>
<evidence type="ECO:0000313" key="3">
    <source>
        <dbReference type="Proteomes" id="UP001061999"/>
    </source>
</evidence>
<dbReference type="InterPro" id="IPR053156">
    <property type="entry name" value="T6SS_TssM-like"/>
</dbReference>
<protein>
    <submittedName>
        <fullName evidence="2">ImcF-related family protein</fullName>
    </submittedName>
</protein>
<dbReference type="PANTHER" id="PTHR36153:SF1">
    <property type="entry name" value="TYPE VI SECRETION SYSTEM COMPONENT TSSM1"/>
    <property type="match status" value="1"/>
</dbReference>
<feature type="non-terminal residue" evidence="2">
    <location>
        <position position="1"/>
    </location>
</feature>
<feature type="non-terminal residue" evidence="2">
    <location>
        <position position="99"/>
    </location>
</feature>
<gene>
    <name evidence="2" type="ORF">OC610_29155</name>
</gene>
<name>A0ABT3FHS5_9PSED</name>